<keyword evidence="3" id="KW-0694">RNA-binding</keyword>
<dbReference type="AlphaFoldDB" id="A0A1S3C139"/>
<dbReference type="KEGG" id="cmo:103495672"/>
<dbReference type="SUPFAM" id="SSF48371">
    <property type="entry name" value="ARM repeat"/>
    <property type="match status" value="1"/>
</dbReference>
<reference evidence="5" key="1">
    <citation type="submission" date="2025-05" db="UniProtKB">
        <authorList>
            <consortium name="RefSeq"/>
        </authorList>
    </citation>
    <scope>NUCLEOTIDE SEQUENCE [LARGE SCALE GENOMIC DNA]</scope>
</reference>
<evidence type="ECO:0000256" key="2">
    <source>
        <dbReference type="ARBA" id="ARBA00022845"/>
    </source>
</evidence>
<keyword evidence="5" id="KW-1185">Reference proteome</keyword>
<dbReference type="InterPro" id="IPR011989">
    <property type="entry name" value="ARM-like"/>
</dbReference>
<dbReference type="GeneID" id="103495672"/>
<evidence type="ECO:0000256" key="3">
    <source>
        <dbReference type="ARBA" id="ARBA00022884"/>
    </source>
</evidence>
<gene>
    <name evidence="6" type="primary">LOC103495672</name>
</gene>
<dbReference type="Proteomes" id="UP001652600">
    <property type="component" value="Chromosome 1"/>
</dbReference>
<proteinExistence type="predicted"/>
<dbReference type="RefSeq" id="XP_008455521.2">
    <property type="nucleotide sequence ID" value="XM_008457299.2"/>
</dbReference>
<dbReference type="InParanoid" id="A0A1S3C139"/>
<sequence length="117" mass="13988">MESNQRAYTQICRTFHGQVWKQCSGKVCLSCCEDISNYDIIFEILEGNHRDRFIQICTNQYGNYVVQKAMSIAKGRIRKLLEKAIKRHWLVLQCRPYRRNVISSTKRDRSPNHRKYF</sequence>
<evidence type="ECO:0000256" key="1">
    <source>
        <dbReference type="ARBA" id="ARBA00022737"/>
    </source>
</evidence>
<dbReference type="eggNOG" id="KOG2049">
    <property type="taxonomic scope" value="Eukaryota"/>
</dbReference>
<dbReference type="Gene3D" id="1.25.10.10">
    <property type="entry name" value="Leucine-rich Repeat Variant"/>
    <property type="match status" value="1"/>
</dbReference>
<reference evidence="6" key="2">
    <citation type="submission" date="2025-08" db="UniProtKB">
        <authorList>
            <consortium name="RefSeq"/>
        </authorList>
    </citation>
    <scope>IDENTIFICATION</scope>
    <source>
        <tissue evidence="6">Stem</tissue>
    </source>
</reference>
<evidence type="ECO:0000256" key="4">
    <source>
        <dbReference type="PROSITE-ProRule" id="PRU00317"/>
    </source>
</evidence>
<keyword evidence="2" id="KW-0810">Translation regulation</keyword>
<dbReference type="GO" id="GO:0003729">
    <property type="term" value="F:mRNA binding"/>
    <property type="evidence" value="ECO:0007669"/>
    <property type="project" value="TreeGrafter"/>
</dbReference>
<dbReference type="GO" id="GO:0006417">
    <property type="term" value="P:regulation of translation"/>
    <property type="evidence" value="ECO:0007669"/>
    <property type="project" value="UniProtKB-KW"/>
</dbReference>
<feature type="repeat" description="Pumilio" evidence="4">
    <location>
        <begin position="43"/>
        <end position="83"/>
    </location>
</feature>
<protein>
    <submittedName>
        <fullName evidence="6">Uncharacterized protein LOC103495672</fullName>
    </submittedName>
</protein>
<dbReference type="InterPro" id="IPR016024">
    <property type="entry name" value="ARM-type_fold"/>
</dbReference>
<dbReference type="PROSITE" id="PS50302">
    <property type="entry name" value="PUM"/>
    <property type="match status" value="1"/>
</dbReference>
<evidence type="ECO:0000313" key="6">
    <source>
        <dbReference type="RefSeq" id="XP_008455521.2"/>
    </source>
</evidence>
<keyword evidence="1" id="KW-0677">Repeat</keyword>
<dbReference type="InterPro" id="IPR001313">
    <property type="entry name" value="Pumilio_RNA-bd_rpt"/>
</dbReference>
<dbReference type="Gramene" id="MELO3C028587.2.1">
    <property type="protein sequence ID" value="MELO3C028587.2.1"/>
    <property type="gene ID" value="MELO3C028587.2"/>
</dbReference>
<dbReference type="GO" id="GO:0005737">
    <property type="term" value="C:cytoplasm"/>
    <property type="evidence" value="ECO:0007669"/>
    <property type="project" value="TreeGrafter"/>
</dbReference>
<accession>A0A1S3C139</accession>
<name>A0A1S3C139_CUCME</name>
<organism evidence="5 6">
    <name type="scientific">Cucumis melo</name>
    <name type="common">Muskmelon</name>
    <dbReference type="NCBI Taxonomy" id="3656"/>
    <lineage>
        <taxon>Eukaryota</taxon>
        <taxon>Viridiplantae</taxon>
        <taxon>Streptophyta</taxon>
        <taxon>Embryophyta</taxon>
        <taxon>Tracheophyta</taxon>
        <taxon>Spermatophyta</taxon>
        <taxon>Magnoliopsida</taxon>
        <taxon>eudicotyledons</taxon>
        <taxon>Gunneridae</taxon>
        <taxon>Pentapetalae</taxon>
        <taxon>rosids</taxon>
        <taxon>fabids</taxon>
        <taxon>Cucurbitales</taxon>
        <taxon>Cucurbitaceae</taxon>
        <taxon>Benincaseae</taxon>
        <taxon>Cucumis</taxon>
    </lineage>
</organism>
<evidence type="ECO:0000313" key="5">
    <source>
        <dbReference type="Proteomes" id="UP001652600"/>
    </source>
</evidence>